<sequence>QCIQEKHPKLIDRVIFTIGDVMSKDIQDFLGQAGRPFLPKPFTPDELRTIVRETLRQMEK</sequence>
<organism evidence="1">
    <name type="scientific">marine sediment metagenome</name>
    <dbReference type="NCBI Taxonomy" id="412755"/>
    <lineage>
        <taxon>unclassified sequences</taxon>
        <taxon>metagenomes</taxon>
        <taxon>ecological metagenomes</taxon>
    </lineage>
</organism>
<accession>X1VAX4</accession>
<protein>
    <recommendedName>
        <fullName evidence="2">Response regulatory domain-containing protein</fullName>
    </recommendedName>
</protein>
<proteinExistence type="predicted"/>
<gene>
    <name evidence="1" type="ORF">S12H4_41939</name>
</gene>
<dbReference type="EMBL" id="BARW01025613">
    <property type="protein sequence ID" value="GAJ10481.1"/>
    <property type="molecule type" value="Genomic_DNA"/>
</dbReference>
<comment type="caution">
    <text evidence="1">The sequence shown here is derived from an EMBL/GenBank/DDBJ whole genome shotgun (WGS) entry which is preliminary data.</text>
</comment>
<dbReference type="SUPFAM" id="SSF52172">
    <property type="entry name" value="CheY-like"/>
    <property type="match status" value="1"/>
</dbReference>
<dbReference type="AlphaFoldDB" id="X1VAX4"/>
<evidence type="ECO:0000313" key="1">
    <source>
        <dbReference type="EMBL" id="GAJ10481.1"/>
    </source>
</evidence>
<dbReference type="InterPro" id="IPR011006">
    <property type="entry name" value="CheY-like_superfamily"/>
</dbReference>
<evidence type="ECO:0008006" key="2">
    <source>
        <dbReference type="Google" id="ProtNLM"/>
    </source>
</evidence>
<reference evidence="1" key="1">
    <citation type="journal article" date="2014" name="Front. Microbiol.">
        <title>High frequency of phylogenetically diverse reductive dehalogenase-homologous genes in deep subseafloor sedimentary metagenomes.</title>
        <authorList>
            <person name="Kawai M."/>
            <person name="Futagami T."/>
            <person name="Toyoda A."/>
            <person name="Takaki Y."/>
            <person name="Nishi S."/>
            <person name="Hori S."/>
            <person name="Arai W."/>
            <person name="Tsubouchi T."/>
            <person name="Morono Y."/>
            <person name="Uchiyama I."/>
            <person name="Ito T."/>
            <person name="Fujiyama A."/>
            <person name="Inagaki F."/>
            <person name="Takami H."/>
        </authorList>
    </citation>
    <scope>NUCLEOTIDE SEQUENCE</scope>
    <source>
        <strain evidence="1">Expedition CK06-06</strain>
    </source>
</reference>
<dbReference type="Gene3D" id="3.40.50.2300">
    <property type="match status" value="1"/>
</dbReference>
<name>X1VAX4_9ZZZZ</name>
<feature type="non-terminal residue" evidence="1">
    <location>
        <position position="1"/>
    </location>
</feature>